<dbReference type="EMBL" id="VOOR01000024">
    <property type="protein sequence ID" value="TXB62761.1"/>
    <property type="molecule type" value="Genomic_DNA"/>
</dbReference>
<dbReference type="InterPro" id="IPR036415">
    <property type="entry name" value="Lamin_tail_dom_sf"/>
</dbReference>
<dbReference type="PANTHER" id="PTHR42884">
    <property type="entry name" value="PROPROTEIN CONVERTASE SUBTILISIN/KEXIN-RELATED"/>
    <property type="match status" value="1"/>
</dbReference>
<dbReference type="PROSITE" id="PS51892">
    <property type="entry name" value="SUBTILASE"/>
    <property type="match status" value="1"/>
</dbReference>
<dbReference type="RefSeq" id="WP_147167863.1">
    <property type="nucleotide sequence ID" value="NZ_VOOR01000024.1"/>
</dbReference>
<evidence type="ECO:0000313" key="8">
    <source>
        <dbReference type="EMBL" id="TXB62761.1"/>
    </source>
</evidence>
<dbReference type="Gene3D" id="3.40.50.200">
    <property type="entry name" value="Peptidase S8/S53 domain"/>
    <property type="match status" value="1"/>
</dbReference>
<dbReference type="SUPFAM" id="SSF52743">
    <property type="entry name" value="Subtilisin-like"/>
    <property type="match status" value="1"/>
</dbReference>
<accession>A0A5C6RK57</accession>
<dbReference type="InterPro" id="IPR000209">
    <property type="entry name" value="Peptidase_S8/S53_dom"/>
</dbReference>
<dbReference type="Proteomes" id="UP000321580">
    <property type="component" value="Unassembled WGS sequence"/>
</dbReference>
<keyword evidence="3 5" id="KW-0720">Serine protease</keyword>
<dbReference type="InterPro" id="IPR023827">
    <property type="entry name" value="Peptidase_S8_Asp-AS"/>
</dbReference>
<name>A0A5C6RK57_9BACT</name>
<evidence type="ECO:0000259" key="7">
    <source>
        <dbReference type="Pfam" id="PF00082"/>
    </source>
</evidence>
<evidence type="ECO:0000256" key="6">
    <source>
        <dbReference type="RuleBase" id="RU003355"/>
    </source>
</evidence>
<keyword evidence="2 5" id="KW-0378">Hydrolase</keyword>
<dbReference type="GO" id="GO:0016020">
    <property type="term" value="C:membrane"/>
    <property type="evidence" value="ECO:0007669"/>
    <property type="project" value="TreeGrafter"/>
</dbReference>
<dbReference type="PROSITE" id="PS00137">
    <property type="entry name" value="SUBTILASE_HIS"/>
    <property type="match status" value="1"/>
</dbReference>
<dbReference type="InterPro" id="IPR015500">
    <property type="entry name" value="Peptidase_S8_subtilisin-rel"/>
</dbReference>
<dbReference type="PRINTS" id="PR00723">
    <property type="entry name" value="SUBTILISIN"/>
</dbReference>
<feature type="active site" description="Charge relay system" evidence="4 5">
    <location>
        <position position="263"/>
    </location>
</feature>
<evidence type="ECO:0000313" key="9">
    <source>
        <dbReference type="Proteomes" id="UP000321580"/>
    </source>
</evidence>
<dbReference type="InterPro" id="IPR023828">
    <property type="entry name" value="Peptidase_S8_Ser-AS"/>
</dbReference>
<evidence type="ECO:0000256" key="3">
    <source>
        <dbReference type="ARBA" id="ARBA00022825"/>
    </source>
</evidence>
<dbReference type="OrthoDB" id="1489355at2"/>
<keyword evidence="9" id="KW-1185">Reference proteome</keyword>
<feature type="active site" description="Charge relay system" evidence="4 5">
    <location>
        <position position="470"/>
    </location>
</feature>
<evidence type="ECO:0000256" key="2">
    <source>
        <dbReference type="ARBA" id="ARBA00022801"/>
    </source>
</evidence>
<proteinExistence type="inferred from homology"/>
<evidence type="ECO:0000256" key="5">
    <source>
        <dbReference type="PROSITE-ProRule" id="PRU01240"/>
    </source>
</evidence>
<organism evidence="8 9">
    <name type="scientific">Phaeodactylibacter luteus</name>
    <dbReference type="NCBI Taxonomy" id="1564516"/>
    <lineage>
        <taxon>Bacteria</taxon>
        <taxon>Pseudomonadati</taxon>
        <taxon>Bacteroidota</taxon>
        <taxon>Saprospiria</taxon>
        <taxon>Saprospirales</taxon>
        <taxon>Haliscomenobacteraceae</taxon>
        <taxon>Phaeodactylibacter</taxon>
    </lineage>
</organism>
<feature type="active site" description="Charge relay system" evidence="4 5">
    <location>
        <position position="224"/>
    </location>
</feature>
<gene>
    <name evidence="8" type="ORF">FRY97_12425</name>
</gene>
<evidence type="ECO:0000256" key="1">
    <source>
        <dbReference type="ARBA" id="ARBA00022670"/>
    </source>
</evidence>
<keyword evidence="1 5" id="KW-0645">Protease</keyword>
<dbReference type="InterPro" id="IPR022398">
    <property type="entry name" value="Peptidase_S8_His-AS"/>
</dbReference>
<feature type="domain" description="Peptidase S8/S53" evidence="7">
    <location>
        <begin position="216"/>
        <end position="520"/>
    </location>
</feature>
<comment type="similarity">
    <text evidence="5 6">Belongs to the peptidase S8 family.</text>
</comment>
<evidence type="ECO:0000256" key="4">
    <source>
        <dbReference type="PIRSR" id="PIRSR615500-1"/>
    </source>
</evidence>
<comment type="caution">
    <text evidence="8">The sequence shown here is derived from an EMBL/GenBank/DDBJ whole genome shotgun (WGS) entry which is preliminary data.</text>
</comment>
<dbReference type="InterPro" id="IPR036852">
    <property type="entry name" value="Peptidase_S8/S53_dom_sf"/>
</dbReference>
<dbReference type="Pfam" id="PF00082">
    <property type="entry name" value="Peptidase_S8"/>
    <property type="match status" value="1"/>
</dbReference>
<dbReference type="AlphaFoldDB" id="A0A5C6RK57"/>
<reference evidence="8 9" key="1">
    <citation type="submission" date="2019-08" db="EMBL/GenBank/DDBJ databases">
        <title>Genome of Phaeodactylibacter luteus.</title>
        <authorList>
            <person name="Bowman J.P."/>
        </authorList>
    </citation>
    <scope>NUCLEOTIDE SEQUENCE [LARGE SCALE GENOMIC DNA]</scope>
    <source>
        <strain evidence="8 9">KCTC 42180</strain>
    </source>
</reference>
<dbReference type="SUPFAM" id="SSF74853">
    <property type="entry name" value="Lamin A/C globular tail domain"/>
    <property type="match status" value="1"/>
</dbReference>
<protein>
    <submittedName>
        <fullName evidence="8">S8 family serine peptidase</fullName>
    </submittedName>
</protein>
<sequence length="652" mass="70062">MALSYYLYRGKEKIKIGHEARVFTVIAPESHTRKALFAEGPLQSASIKPLFRNVYKIEAAPGQLEASMGFLRSNARHPAVCHHAYCLAGDEATRYYLTDQLTVQFHPHHSLAQREALLRKLGLRFIKAYDKAYEQCLVQVLSAAGANPLKVSCRMMDDALVARAEPNLVNRFEAQQPPSDPMFPQQWHLQYGEGLDLAPKAGINASGAWRMAKGSRQITIGIIDDGFDLSHPDLSGAGKIVPGRDFTAGDSTPAPESLNGDFHGTPCAGVALAEENGTGVVGAAPGCSFLPVRFPLTADDDTLYEIFEFAGRRAHILSCSWGPVPVYAPLPSLLSEQVSRLARSGGPDGKGCLIFFAAGNYNAPVADPGNTSFWWHHAETGRKETRGAILNGYAAHPDTVTVAASTSLNQKAGYSNWGKEITLCAPSDNWNPLNPQERWPGRSIWTTDNEAEGLGFSPGSRYTGYFGGTSSACPLAAGAAALVKSANPDLTALAVRSILTATADKIVDASTDPATGIRGGSYQEHGKSFWFGHGKVNAQRAVETALQGLPQQEPANGLAILAYQAESSRILLFNRSPNAINLKGYRIETPAGKDQLGAFELSPGQTVRVRLAQALLLTGNGQITLRSPDGDILDRQDTAAATAAKEGWWRLL</sequence>
<dbReference type="PROSITE" id="PS00138">
    <property type="entry name" value="SUBTILASE_SER"/>
    <property type="match status" value="1"/>
</dbReference>
<dbReference type="GO" id="GO:0016485">
    <property type="term" value="P:protein processing"/>
    <property type="evidence" value="ECO:0007669"/>
    <property type="project" value="TreeGrafter"/>
</dbReference>
<dbReference type="PANTHER" id="PTHR42884:SF14">
    <property type="entry name" value="NEUROENDOCRINE CONVERTASE 1"/>
    <property type="match status" value="1"/>
</dbReference>
<dbReference type="PROSITE" id="PS00136">
    <property type="entry name" value="SUBTILASE_ASP"/>
    <property type="match status" value="1"/>
</dbReference>
<dbReference type="GO" id="GO:0004252">
    <property type="term" value="F:serine-type endopeptidase activity"/>
    <property type="evidence" value="ECO:0007669"/>
    <property type="project" value="UniProtKB-UniRule"/>
</dbReference>